<evidence type="ECO:0000313" key="2">
    <source>
        <dbReference type="Proteomes" id="UP000198635"/>
    </source>
</evidence>
<organism evidence="1 2">
    <name type="scientific">Desulfomicrobium apsheronum</name>
    <dbReference type="NCBI Taxonomy" id="52560"/>
    <lineage>
        <taxon>Bacteria</taxon>
        <taxon>Pseudomonadati</taxon>
        <taxon>Thermodesulfobacteriota</taxon>
        <taxon>Desulfovibrionia</taxon>
        <taxon>Desulfovibrionales</taxon>
        <taxon>Desulfomicrobiaceae</taxon>
        <taxon>Desulfomicrobium</taxon>
    </lineage>
</organism>
<protein>
    <submittedName>
        <fullName evidence="1">Uncharacterized protein</fullName>
    </submittedName>
</protein>
<reference evidence="2" key="1">
    <citation type="submission" date="2016-10" db="EMBL/GenBank/DDBJ databases">
        <authorList>
            <person name="Varghese N."/>
            <person name="Submissions S."/>
        </authorList>
    </citation>
    <scope>NUCLEOTIDE SEQUENCE [LARGE SCALE GENOMIC DNA]</scope>
    <source>
        <strain evidence="2">DSM 5918</strain>
    </source>
</reference>
<accession>A0A1I3WB70</accession>
<gene>
    <name evidence="1" type="ORF">SAMN04488082_112112</name>
</gene>
<proteinExistence type="predicted"/>
<dbReference type="Proteomes" id="UP000198635">
    <property type="component" value="Unassembled WGS sequence"/>
</dbReference>
<name>A0A1I3WB70_9BACT</name>
<evidence type="ECO:0000313" key="1">
    <source>
        <dbReference type="EMBL" id="SFK04489.1"/>
    </source>
</evidence>
<dbReference type="RefSeq" id="WP_177193150.1">
    <property type="nucleotide sequence ID" value="NZ_FORX01000012.1"/>
</dbReference>
<sequence>MRTIIVLHRLKAMAPVSLISGSGLAIRFRPAETGAVTQVQTGDDP</sequence>
<dbReference type="AlphaFoldDB" id="A0A1I3WB70"/>
<dbReference type="EMBL" id="FORX01000012">
    <property type="protein sequence ID" value="SFK04489.1"/>
    <property type="molecule type" value="Genomic_DNA"/>
</dbReference>
<keyword evidence="2" id="KW-1185">Reference proteome</keyword>